<reference evidence="3" key="1">
    <citation type="journal article" date="2010" name="Genome Res.">
        <title>Population genomic sequencing of Coccidioides fungi reveals recent hybridization and transposon control.</title>
        <authorList>
            <person name="Neafsey D.E."/>
            <person name="Barker B.M."/>
            <person name="Sharpton T.J."/>
            <person name="Stajich J.E."/>
            <person name="Park D.J."/>
            <person name="Whiston E."/>
            <person name="Hung C.-Y."/>
            <person name="McMahan C."/>
            <person name="White J."/>
            <person name="Sykes S."/>
            <person name="Heiman D."/>
            <person name="Young S."/>
            <person name="Zeng Q."/>
            <person name="Abouelleil A."/>
            <person name="Aftuck L."/>
            <person name="Bessette D."/>
            <person name="Brown A."/>
            <person name="FitzGerald M."/>
            <person name="Lui A."/>
            <person name="Macdonald J.P."/>
            <person name="Priest M."/>
            <person name="Orbach M.J."/>
            <person name="Galgiani J.N."/>
            <person name="Kirkland T.N."/>
            <person name="Cole G.T."/>
            <person name="Birren B.W."/>
            <person name="Henn M.R."/>
            <person name="Taylor J.W."/>
            <person name="Rounsley S.D."/>
        </authorList>
    </citation>
    <scope>NUCLEOTIDE SEQUENCE [LARGE SCALE GENOMIC DNA]</scope>
    <source>
        <strain evidence="3">RMSCC 3703</strain>
    </source>
</reference>
<dbReference type="EMBL" id="DS268152">
    <property type="protein sequence ID" value="KMU77085.1"/>
    <property type="molecule type" value="Genomic_DNA"/>
</dbReference>
<evidence type="ECO:0000256" key="1">
    <source>
        <dbReference type="SAM" id="MobiDB-lite"/>
    </source>
</evidence>
<dbReference type="OrthoDB" id="3531694at2759"/>
<gene>
    <name evidence="2" type="ORF">CISG_06123</name>
</gene>
<evidence type="ECO:0000313" key="3">
    <source>
        <dbReference type="Proteomes" id="UP000054559"/>
    </source>
</evidence>
<protein>
    <submittedName>
        <fullName evidence="2">Uncharacterized protein</fullName>
    </submittedName>
</protein>
<dbReference type="Proteomes" id="UP000054559">
    <property type="component" value="Unassembled WGS sequence"/>
</dbReference>
<feature type="region of interest" description="Disordered" evidence="1">
    <location>
        <begin position="108"/>
        <end position="127"/>
    </location>
</feature>
<feature type="compositionally biased region" description="Polar residues" evidence="1">
    <location>
        <begin position="109"/>
        <end position="118"/>
    </location>
</feature>
<accession>A0A0J8QYJ3</accession>
<evidence type="ECO:0000313" key="2">
    <source>
        <dbReference type="EMBL" id="KMU77085.1"/>
    </source>
</evidence>
<organism evidence="2 3">
    <name type="scientific">Coccidioides immitis RMSCC 3703</name>
    <dbReference type="NCBI Taxonomy" id="454286"/>
    <lineage>
        <taxon>Eukaryota</taxon>
        <taxon>Fungi</taxon>
        <taxon>Dikarya</taxon>
        <taxon>Ascomycota</taxon>
        <taxon>Pezizomycotina</taxon>
        <taxon>Eurotiomycetes</taxon>
        <taxon>Eurotiomycetidae</taxon>
        <taxon>Onygenales</taxon>
        <taxon>Onygenaceae</taxon>
        <taxon>Coccidioides</taxon>
    </lineage>
</organism>
<dbReference type="AlphaFoldDB" id="A0A0J8QYJ3"/>
<name>A0A0J8QYJ3_COCIT</name>
<proteinExistence type="predicted"/>
<sequence length="127" mass="13958">MFTPTKALQMVYKGISLETLGLEAGPEFMKTVNIASGSIEKKYPRVAYAQIQGTTPHTSSRDKSDKQKVVTVGYHTSSGTRLLSIHAHNDRTWKEFFSRHGKTEAAISASLQKSSDAEASNAEEPKK</sequence>